<keyword evidence="15" id="KW-1185">Reference proteome</keyword>
<feature type="transmembrane region" description="Helical" evidence="11">
    <location>
        <begin position="101"/>
        <end position="122"/>
    </location>
</feature>
<evidence type="ECO:0000313" key="15">
    <source>
        <dbReference type="Proteomes" id="UP000298652"/>
    </source>
</evidence>
<keyword evidence="5" id="KW-0256">Endoplasmic reticulum</keyword>
<dbReference type="GO" id="GO:0005506">
    <property type="term" value="F:iron ion binding"/>
    <property type="evidence" value="ECO:0007669"/>
    <property type="project" value="InterPro"/>
</dbReference>
<accession>A0A4U6WH61</accession>
<dbReference type="GO" id="GO:0008610">
    <property type="term" value="P:lipid biosynthetic process"/>
    <property type="evidence" value="ECO:0007669"/>
    <property type="project" value="InterPro"/>
</dbReference>
<keyword evidence="8 11" id="KW-0472">Membrane</keyword>
<keyword evidence="7 11" id="KW-1133">Transmembrane helix</keyword>
<keyword evidence="4 11" id="KW-0812">Transmembrane</keyword>
<protein>
    <recommendedName>
        <fullName evidence="3">aldehyde oxygenase (deformylating)</fullName>
        <ecNumber evidence="3">4.1.99.5</ecNumber>
    </recommendedName>
</protein>
<dbReference type="InterPro" id="IPR021940">
    <property type="entry name" value="CER1-like_C"/>
</dbReference>
<dbReference type="EMBL" id="CM016552">
    <property type="protein sequence ID" value="TKW42218.1"/>
    <property type="molecule type" value="Genomic_DNA"/>
</dbReference>
<proteinExistence type="inferred from homology"/>
<evidence type="ECO:0000313" key="14">
    <source>
        <dbReference type="EMBL" id="TKW42218.1"/>
    </source>
</evidence>
<dbReference type="AlphaFoldDB" id="A0A4U6WH61"/>
<sequence>MATKPGPLSRWPWHDLGNYKYALLAPWAARSTYKFVVASGSGGERDLLSFAVLPVLLLRLLYSQLWISVSRHQTARSKHRIVNKSLDFEQVDRERNWDDQILLTALLFYAVNAAVPVAQGVPWWNPKGLVVTALLHAGPVEFLYYWLHRALHHHFLYSRYHSHHHASIVTEPITSVIHPFAEEVIYFALFAIPLLTTVGTGTASVLVANAYLVYIDFMNYLGHCNFELVPKLLFDVFPPLKYLMYTPSFHSLHHTQFRTNYSLFMPLYDYLYGTLDKSSDDLYERTLHGRGEEAPDVVHLTHLTTPDSVLHLRLGFASFASAPLAIAYLPRAAAAALAKLTSLLLGSTFRSEANRLDSLNIETWVVPRYTSQYVSKEGLYAIGRLLEKAVADAEASGARVLTLGLLNQKNELNRNGELYVIRKPNLKTKIVDGTSLAVAAVLHMIPQGTKDVLLLGDATKVSTVLASALCEREIQVQIVDKDLYDCLKQELRPELHKHLLLSCSYSSKVWLVGDGLTDEEQRKAQAGVHFVPYSQFPPAAARVDDCVYHSTPALVVPGSFENLHACENWLPRRVMSAWRAAGIVHALEKWDAHECGGRVTGVDKAWRAALAHGFRPYDRHHAAVAK</sequence>
<comment type="subcellular location">
    <subcellularLocation>
        <location evidence="1">Endoplasmic reticulum membrane</location>
        <topology evidence="1">Multi-pass membrane protein</topology>
    </subcellularLocation>
</comment>
<feature type="transmembrane region" description="Helical" evidence="11">
    <location>
        <begin position="47"/>
        <end position="69"/>
    </location>
</feature>
<reference evidence="14" key="1">
    <citation type="submission" date="2019-03" db="EMBL/GenBank/DDBJ databases">
        <title>WGS assembly of Setaria viridis.</title>
        <authorList>
            <person name="Huang P."/>
            <person name="Jenkins J."/>
            <person name="Grimwood J."/>
            <person name="Barry K."/>
            <person name="Healey A."/>
            <person name="Mamidi S."/>
            <person name="Sreedasyam A."/>
            <person name="Shu S."/>
            <person name="Feldman M."/>
            <person name="Wu J."/>
            <person name="Yu Y."/>
            <person name="Chen C."/>
            <person name="Johnson J."/>
            <person name="Rokhsar D."/>
            <person name="Baxter I."/>
            <person name="Schmutz J."/>
            <person name="Brutnell T."/>
            <person name="Kellogg E."/>
        </authorList>
    </citation>
    <scope>NUCLEOTIDE SEQUENCE [LARGE SCALE GENOMIC DNA]</scope>
</reference>
<dbReference type="InterPro" id="IPR006694">
    <property type="entry name" value="Fatty_acid_hydroxylase"/>
</dbReference>
<evidence type="ECO:0000256" key="4">
    <source>
        <dbReference type="ARBA" id="ARBA00022692"/>
    </source>
</evidence>
<evidence type="ECO:0000256" key="3">
    <source>
        <dbReference type="ARBA" id="ARBA00013146"/>
    </source>
</evidence>
<evidence type="ECO:0000256" key="6">
    <source>
        <dbReference type="ARBA" id="ARBA00022857"/>
    </source>
</evidence>
<keyword evidence="9" id="KW-0456">Lyase</keyword>
<dbReference type="GO" id="GO:0009414">
    <property type="term" value="P:response to water deprivation"/>
    <property type="evidence" value="ECO:0007669"/>
    <property type="project" value="EnsemblPlants"/>
</dbReference>
<dbReference type="GO" id="GO:0009409">
    <property type="term" value="P:response to cold"/>
    <property type="evidence" value="ECO:0007669"/>
    <property type="project" value="EnsemblPlants"/>
</dbReference>
<feature type="domain" description="Very-long-chain aldehyde decarbonylase CER1-like C-terminal" evidence="13">
    <location>
        <begin position="452"/>
        <end position="616"/>
    </location>
</feature>
<dbReference type="GO" id="GO:0005789">
    <property type="term" value="C:endoplasmic reticulum membrane"/>
    <property type="evidence" value="ECO:0007669"/>
    <property type="project" value="UniProtKB-SubCell"/>
</dbReference>
<evidence type="ECO:0000256" key="7">
    <source>
        <dbReference type="ARBA" id="ARBA00022989"/>
    </source>
</evidence>
<gene>
    <name evidence="14" type="ORF">SEVIR_1G369100v2</name>
</gene>
<feature type="transmembrane region" description="Helical" evidence="11">
    <location>
        <begin position="128"/>
        <end position="147"/>
    </location>
</feature>
<dbReference type="Proteomes" id="UP000298652">
    <property type="component" value="Chromosome 1"/>
</dbReference>
<comment type="catalytic activity">
    <reaction evidence="10">
        <text>a long-chain fatty aldehyde + 2 NADPH + O2 + H(+) = a long-chain alkane + formate + 2 NADP(+) + H2O</text>
        <dbReference type="Rhea" id="RHEA:21440"/>
        <dbReference type="ChEBI" id="CHEBI:15377"/>
        <dbReference type="ChEBI" id="CHEBI:15378"/>
        <dbReference type="ChEBI" id="CHEBI:15379"/>
        <dbReference type="ChEBI" id="CHEBI:15740"/>
        <dbReference type="ChEBI" id="CHEBI:17176"/>
        <dbReference type="ChEBI" id="CHEBI:57783"/>
        <dbReference type="ChEBI" id="CHEBI:58349"/>
        <dbReference type="ChEBI" id="CHEBI:83563"/>
        <dbReference type="EC" id="4.1.99.5"/>
    </reaction>
</comment>
<dbReference type="EC" id="4.1.99.5" evidence="3"/>
<evidence type="ECO:0000256" key="10">
    <source>
        <dbReference type="ARBA" id="ARBA00047909"/>
    </source>
</evidence>
<organism evidence="14 15">
    <name type="scientific">Setaria viridis</name>
    <name type="common">Green bristlegrass</name>
    <name type="synonym">Setaria italica subsp. viridis</name>
    <dbReference type="NCBI Taxonomy" id="4556"/>
    <lineage>
        <taxon>Eukaryota</taxon>
        <taxon>Viridiplantae</taxon>
        <taxon>Streptophyta</taxon>
        <taxon>Embryophyta</taxon>
        <taxon>Tracheophyta</taxon>
        <taxon>Spermatophyta</taxon>
        <taxon>Magnoliopsida</taxon>
        <taxon>Liliopsida</taxon>
        <taxon>Poales</taxon>
        <taxon>Poaceae</taxon>
        <taxon>PACMAD clade</taxon>
        <taxon>Panicoideae</taxon>
        <taxon>Panicodae</taxon>
        <taxon>Paniceae</taxon>
        <taxon>Cenchrinae</taxon>
        <taxon>Setaria</taxon>
    </lineage>
</organism>
<evidence type="ECO:0000259" key="12">
    <source>
        <dbReference type="Pfam" id="PF04116"/>
    </source>
</evidence>
<comment type="similarity">
    <text evidence="2">Belongs to the sterol desaturase family.</text>
</comment>
<keyword evidence="6" id="KW-0521">NADP</keyword>
<evidence type="ECO:0000256" key="11">
    <source>
        <dbReference type="SAM" id="Phobius"/>
    </source>
</evidence>
<feature type="domain" description="Fatty acid hydroxylase" evidence="12">
    <location>
        <begin position="138"/>
        <end position="274"/>
    </location>
</feature>
<evidence type="ECO:0000256" key="8">
    <source>
        <dbReference type="ARBA" id="ARBA00023136"/>
    </source>
</evidence>
<evidence type="ECO:0000256" key="2">
    <source>
        <dbReference type="ARBA" id="ARBA00009324"/>
    </source>
</evidence>
<name>A0A4U6WH61_SETVI</name>
<dbReference type="Pfam" id="PF04116">
    <property type="entry name" value="FA_hydroxylase"/>
    <property type="match status" value="1"/>
</dbReference>
<evidence type="ECO:0000259" key="13">
    <source>
        <dbReference type="Pfam" id="PF12076"/>
    </source>
</evidence>
<dbReference type="Pfam" id="PF12076">
    <property type="entry name" value="CER1-like_C"/>
    <property type="match status" value="1"/>
</dbReference>
<dbReference type="OMA" id="VCENWLP"/>
<feature type="transmembrane region" description="Helical" evidence="11">
    <location>
        <begin position="184"/>
        <end position="214"/>
    </location>
</feature>
<dbReference type="GO" id="GO:0071771">
    <property type="term" value="F:aldehyde oxygenase (deformylating) activity"/>
    <property type="evidence" value="ECO:0007669"/>
    <property type="project" value="UniProtKB-EC"/>
</dbReference>
<evidence type="ECO:0000256" key="1">
    <source>
        <dbReference type="ARBA" id="ARBA00004477"/>
    </source>
</evidence>
<dbReference type="GO" id="GO:0016491">
    <property type="term" value="F:oxidoreductase activity"/>
    <property type="evidence" value="ECO:0007669"/>
    <property type="project" value="InterPro"/>
</dbReference>
<dbReference type="Gramene" id="TKW42218">
    <property type="protein sequence ID" value="TKW42218"/>
    <property type="gene ID" value="SEVIR_1G369100v2"/>
</dbReference>
<evidence type="ECO:0000256" key="9">
    <source>
        <dbReference type="ARBA" id="ARBA00023239"/>
    </source>
</evidence>
<evidence type="ECO:0000256" key="5">
    <source>
        <dbReference type="ARBA" id="ARBA00022824"/>
    </source>
</evidence>
<dbReference type="GO" id="GO:0009651">
    <property type="term" value="P:response to salt stress"/>
    <property type="evidence" value="ECO:0007669"/>
    <property type="project" value="EnsemblPlants"/>
</dbReference>
<dbReference type="InterPro" id="IPR050307">
    <property type="entry name" value="Sterol_Desaturase_Related"/>
</dbReference>
<dbReference type="PANTHER" id="PTHR11863">
    <property type="entry name" value="STEROL DESATURASE"/>
    <property type="match status" value="1"/>
</dbReference>